<dbReference type="EMBL" id="GL444275">
    <property type="protein sequence ID" value="EFN61091.1"/>
    <property type="molecule type" value="Genomic_DNA"/>
</dbReference>
<dbReference type="AlphaFoldDB" id="E2AZN2"/>
<feature type="region of interest" description="Disordered" evidence="1">
    <location>
        <begin position="35"/>
        <end position="135"/>
    </location>
</feature>
<feature type="compositionally biased region" description="Basic and acidic residues" evidence="1">
    <location>
        <begin position="93"/>
        <end position="103"/>
    </location>
</feature>
<protein>
    <submittedName>
        <fullName evidence="2">Uncharacterized protein</fullName>
    </submittedName>
</protein>
<dbReference type="Proteomes" id="UP000000311">
    <property type="component" value="Unassembled WGS sequence"/>
</dbReference>
<evidence type="ECO:0000313" key="2">
    <source>
        <dbReference type="EMBL" id="EFN61091.1"/>
    </source>
</evidence>
<feature type="compositionally biased region" description="Basic and acidic residues" evidence="1">
    <location>
        <begin position="39"/>
        <end position="86"/>
    </location>
</feature>
<feature type="compositionally biased region" description="Basic and acidic residues" evidence="1">
    <location>
        <begin position="114"/>
        <end position="134"/>
    </location>
</feature>
<dbReference type="InParanoid" id="E2AZN2"/>
<proteinExistence type="predicted"/>
<sequence>MKIAKMDSKICWGMAQMLKREHCDEYFLARVNFAKRKSQQGEKKSSHKTKLESIKKRRIEDPREGEIVRGGGEEEVGRRGGEERGMRQVGEPEFERGKEDAASRRARVCPGGNEVRETGRPERGGMPRDEEGIPRRLGATVAARGRIDLIPRHEKCPPV</sequence>
<name>E2AZN2_CAMFO</name>
<organism evidence="3">
    <name type="scientific">Camponotus floridanus</name>
    <name type="common">Florida carpenter ant</name>
    <dbReference type="NCBI Taxonomy" id="104421"/>
    <lineage>
        <taxon>Eukaryota</taxon>
        <taxon>Metazoa</taxon>
        <taxon>Ecdysozoa</taxon>
        <taxon>Arthropoda</taxon>
        <taxon>Hexapoda</taxon>
        <taxon>Insecta</taxon>
        <taxon>Pterygota</taxon>
        <taxon>Neoptera</taxon>
        <taxon>Endopterygota</taxon>
        <taxon>Hymenoptera</taxon>
        <taxon>Apocrita</taxon>
        <taxon>Aculeata</taxon>
        <taxon>Formicoidea</taxon>
        <taxon>Formicidae</taxon>
        <taxon>Formicinae</taxon>
        <taxon>Camponotus</taxon>
    </lineage>
</organism>
<gene>
    <name evidence="2" type="ORF">EAG_05816</name>
</gene>
<evidence type="ECO:0000256" key="1">
    <source>
        <dbReference type="SAM" id="MobiDB-lite"/>
    </source>
</evidence>
<evidence type="ECO:0000313" key="3">
    <source>
        <dbReference type="Proteomes" id="UP000000311"/>
    </source>
</evidence>
<keyword evidence="3" id="KW-1185">Reference proteome</keyword>
<reference evidence="2 3" key="1">
    <citation type="journal article" date="2010" name="Science">
        <title>Genomic comparison of the ants Camponotus floridanus and Harpegnathos saltator.</title>
        <authorList>
            <person name="Bonasio R."/>
            <person name="Zhang G."/>
            <person name="Ye C."/>
            <person name="Mutti N.S."/>
            <person name="Fang X."/>
            <person name="Qin N."/>
            <person name="Donahue G."/>
            <person name="Yang P."/>
            <person name="Li Q."/>
            <person name="Li C."/>
            <person name="Zhang P."/>
            <person name="Huang Z."/>
            <person name="Berger S.L."/>
            <person name="Reinberg D."/>
            <person name="Wang J."/>
            <person name="Liebig J."/>
        </authorList>
    </citation>
    <scope>NUCLEOTIDE SEQUENCE [LARGE SCALE GENOMIC DNA]</scope>
    <source>
        <strain evidence="3">C129</strain>
    </source>
</reference>
<accession>E2AZN2</accession>